<accession>A0ABR0SRW2</accession>
<keyword evidence="2" id="KW-1185">Reference proteome</keyword>
<name>A0ABR0SRW2_9HYPO</name>
<protein>
    <recommendedName>
        <fullName evidence="3">C2H2-type domain-containing protein</fullName>
    </recommendedName>
</protein>
<organism evidence="1 2">
    <name type="scientific">Cladobotryum mycophilum</name>
    <dbReference type="NCBI Taxonomy" id="491253"/>
    <lineage>
        <taxon>Eukaryota</taxon>
        <taxon>Fungi</taxon>
        <taxon>Dikarya</taxon>
        <taxon>Ascomycota</taxon>
        <taxon>Pezizomycotina</taxon>
        <taxon>Sordariomycetes</taxon>
        <taxon>Hypocreomycetidae</taxon>
        <taxon>Hypocreales</taxon>
        <taxon>Hypocreaceae</taxon>
        <taxon>Cladobotryum</taxon>
    </lineage>
</organism>
<proteinExistence type="predicted"/>
<comment type="caution">
    <text evidence="1">The sequence shown here is derived from an EMBL/GenBank/DDBJ whole genome shotgun (WGS) entry which is preliminary data.</text>
</comment>
<dbReference type="Proteomes" id="UP001338125">
    <property type="component" value="Unassembled WGS sequence"/>
</dbReference>
<evidence type="ECO:0000313" key="2">
    <source>
        <dbReference type="Proteomes" id="UP001338125"/>
    </source>
</evidence>
<gene>
    <name evidence="1" type="ORF">PT974_05152</name>
</gene>
<evidence type="ECO:0008006" key="3">
    <source>
        <dbReference type="Google" id="ProtNLM"/>
    </source>
</evidence>
<sequence>MATTIFRGFKVSVATLDAFLRAHGVKETLGLSQALFHHPGETKLSRLLYSILCSNGGHATNNNVRVMIPSRSPHHWSNVAYVTYTWMSIYAHRQLRLDEDLPIQVPAGFEALQDRILSFCHGIAPVNKIEDEGMMGLFAVHDEIQGMFVPEELNERKRVPQYCDQCPAMFYSPASAYIDRQDHREVYHGAIEGRSPVPEV</sequence>
<dbReference type="EMBL" id="JAVFKD010000010">
    <property type="protein sequence ID" value="KAK5994667.1"/>
    <property type="molecule type" value="Genomic_DNA"/>
</dbReference>
<reference evidence="1 2" key="1">
    <citation type="submission" date="2024-01" db="EMBL/GenBank/DDBJ databases">
        <title>Complete genome of Cladobotryum mycophilum ATHUM6906.</title>
        <authorList>
            <person name="Christinaki A.C."/>
            <person name="Myridakis A.I."/>
            <person name="Kouvelis V.N."/>
        </authorList>
    </citation>
    <scope>NUCLEOTIDE SEQUENCE [LARGE SCALE GENOMIC DNA]</scope>
    <source>
        <strain evidence="1 2">ATHUM6906</strain>
    </source>
</reference>
<evidence type="ECO:0000313" key="1">
    <source>
        <dbReference type="EMBL" id="KAK5994667.1"/>
    </source>
</evidence>